<dbReference type="PROSITE" id="PS50294">
    <property type="entry name" value="WD_REPEATS_REGION"/>
    <property type="match status" value="14"/>
</dbReference>
<feature type="repeat" description="WD" evidence="3">
    <location>
        <begin position="1590"/>
        <end position="1622"/>
    </location>
</feature>
<feature type="repeat" description="WD" evidence="3">
    <location>
        <begin position="1338"/>
        <end position="1379"/>
    </location>
</feature>
<dbReference type="InterPro" id="IPR015943">
    <property type="entry name" value="WD40/YVTN_repeat-like_dom_sf"/>
</dbReference>
<feature type="repeat" description="WD" evidence="3">
    <location>
        <begin position="1044"/>
        <end position="1085"/>
    </location>
</feature>
<evidence type="ECO:0000256" key="2">
    <source>
        <dbReference type="ARBA" id="ARBA00022737"/>
    </source>
</evidence>
<dbReference type="FunFam" id="2.130.10.10:FF:000228">
    <property type="entry name" value="COMPASS-like H3K4 histone methylase component WDR5A"/>
    <property type="match status" value="1"/>
</dbReference>
<dbReference type="SMART" id="SM00320">
    <property type="entry name" value="WD40"/>
    <property type="match status" value="14"/>
</dbReference>
<protein>
    <submittedName>
        <fullName evidence="5">WD-40 repeat protein</fullName>
    </submittedName>
</protein>
<feature type="domain" description="NACHT" evidence="4">
    <location>
        <begin position="527"/>
        <end position="689"/>
    </location>
</feature>
<dbReference type="PANTHER" id="PTHR19879">
    <property type="entry name" value="TRANSCRIPTION INITIATION FACTOR TFIID"/>
    <property type="match status" value="1"/>
</dbReference>
<feature type="non-terminal residue" evidence="5">
    <location>
        <position position="1"/>
    </location>
</feature>
<dbReference type="SUPFAM" id="SSF141571">
    <property type="entry name" value="Pentapeptide repeat-like"/>
    <property type="match status" value="1"/>
</dbReference>
<comment type="caution">
    <text evidence="5">The sequence shown here is derived from an EMBL/GenBank/DDBJ whole genome shotgun (WGS) entry which is preliminary data.</text>
</comment>
<dbReference type="Gene3D" id="2.160.20.80">
    <property type="entry name" value="E3 ubiquitin-protein ligase SopA"/>
    <property type="match status" value="1"/>
</dbReference>
<feature type="repeat" description="WD" evidence="3">
    <location>
        <begin position="1380"/>
        <end position="1421"/>
    </location>
</feature>
<dbReference type="EMBL" id="ASPP01011185">
    <property type="protein sequence ID" value="ETO21926.1"/>
    <property type="molecule type" value="Genomic_DNA"/>
</dbReference>
<feature type="repeat" description="WD" evidence="3">
    <location>
        <begin position="1548"/>
        <end position="1589"/>
    </location>
</feature>
<feature type="repeat" description="WD" evidence="3">
    <location>
        <begin position="1128"/>
        <end position="1169"/>
    </location>
</feature>
<dbReference type="Proteomes" id="UP000023152">
    <property type="component" value="Unassembled WGS sequence"/>
</dbReference>
<dbReference type="PROSITE" id="PS50082">
    <property type="entry name" value="WD_REPEATS_2"/>
    <property type="match status" value="14"/>
</dbReference>
<dbReference type="Gene3D" id="3.40.50.300">
    <property type="entry name" value="P-loop containing nucleotide triphosphate hydrolases"/>
    <property type="match status" value="1"/>
</dbReference>
<sequence length="1675" mass="190871">FFFYVYTYTLNAAKKKKIEDQPSQVEHKTEEAQNHFVSVLIFFLFEAIENITKNPLQKATSLQKEEEKAQIGDIKTGINLQGYCSNGDCLAAKAMLAVWVNIGFETLSLDLGKGYYNCPDCRKQTVSSIVKVMFFNSEHSIRANDESIPVEDNHYQCLYTIKANTKYELKAKKIRQHAISLEDLRIRSENAMNSNEIINLITKLEKYEITVVKPPNLKDNVRLLEKIQADYGGDFNQAFDIGRFTILCDNPTKLQTAVAVMKKAEEFNLIVSEDKDFFEKQSKTHHRFHNIKLYVPKYDVYVEMQATLKNFTTLQGYSNIENPKLSHLFYELIRSWKPNKAEEELKQACDETLTKINDIICEWIEEKEIIKITKRYQSHLDIGILYPPQLKTKIIEQKEEKEKEKIINNIIIDPSLKLASFVYEQLCTFIPMKIKGKAIYVILFEFYKKYIIGDKNPATCFEVATILQESQKQEIEEDAAISQALNLYIPLQANNYPYAENDNKNDGFDCYQYVKEFVENKTDQKSVMVLQGNSGSGKSLFCRYLEETLWKDYSNHSSTFIPIYISLPKFYNHLHEIDIISEALQMKQINKEIIDIIQKSIPFIFILDGFDEVFDSYNKSNNHEMYFYDRLQLGQWNAKVILTCRSNVLNKEDIKRTLMGSNQNSNTLMVHLWPFSNTQMHSYIEKFVNTEQFNKTKDNWNAQQYHETLKKYPNLYKMVEEPFLLRLILTVLPSLIQQHAVGSTISRAQVYEVFTNQWLDFHIQHISKKLTELRIQTYTNKMRSAFQRYCQGLAFEMFLQSNQVAVENETENESDWTTTLPDPDVKMENKMAEEQERASTNDSAKKRDIWEKYFRGEGLTKYALRRIGANQYTFLHKSCQEYFAAHKVINEIISWKWSKVDINAEVFQQTFAQQVQHFSINKKLLNDENGIIRFIAERVHDKNPMYVNFKSRLLRIIEASKAYPVAIAAANAATILNAARVSLAYQDWSNVNISNAILDHAFLEGTDFSNANLQNVSLLQAFLNKVNFQSASMSDVLFGEYAYLKGHSHIITAAKFSPDGLTIVSSSYDDSIRLWDIASAKQIQKLEGHTGGINDVQFSSDGRTIVSCSNDQTIRLWDVASGREMHKFQGHDHLVTAVQFSPDGKIIASCSNDSTVRIWDIRSGQEIQKLEGHTRGTTRAQFSPDGRILVSSSWDETTRLWDVKSGKELQRLVGHSGPVAGAQFSPDGQQVVSCSADCTIRIWDVASGREVRKLEGHSNVVAVAQFSPDGQNLVSGSWDKTIRLWEVSSGREIKTLEGHTDSVFGVQFSPDGCSVVSCSGDQTIRLWDVVSGRENQRLDGHVDNVVAARFLPDNRSIISCSSDKTIRIWDIHSGRELQTLEGHSAAVTSVGFSTDGLTIISSSEDKTIRLWSLLSGKEIQRFEGHFRGITAAQVSSNGRYIVSGSEDKTVRIWDTKTASEIKKFEGHSDSVLGVQFSPDGRNVVSCSYDTTIRMWDVESGREIRKFEGHTAGVTEVHFSSDNRTIVSCSCDKTIRLWNVPSGREAKKLEGHTDLVTGVKFSADERLIISCSRDQTIRIWDIASGRELQKFEGHSAAVRTAEISRDGCSVLSSSDDKSIRLWDRSLGTCKWQGGVQSCGLSMVGSLWKGVQGLNDQQKLLVKQRGGAFNGVLWLHW</sequence>
<dbReference type="Pfam" id="PF00400">
    <property type="entry name" value="WD40"/>
    <property type="match status" value="9"/>
</dbReference>
<dbReference type="InterPro" id="IPR001680">
    <property type="entry name" value="WD40_rpt"/>
</dbReference>
<feature type="repeat" description="WD" evidence="3">
    <location>
        <begin position="1422"/>
        <end position="1463"/>
    </location>
</feature>
<dbReference type="InterPro" id="IPR001646">
    <property type="entry name" value="5peptide_repeat"/>
</dbReference>
<evidence type="ECO:0000313" key="6">
    <source>
        <dbReference type="Proteomes" id="UP000023152"/>
    </source>
</evidence>
<dbReference type="InterPro" id="IPR020472">
    <property type="entry name" value="WD40_PAC1"/>
</dbReference>
<dbReference type="SUPFAM" id="SSF50978">
    <property type="entry name" value="WD40 repeat-like"/>
    <property type="match status" value="3"/>
</dbReference>
<dbReference type="Pfam" id="PF25173">
    <property type="entry name" value="Beta-prop_WDR3_1st"/>
    <property type="match status" value="1"/>
</dbReference>
<dbReference type="PRINTS" id="PR00320">
    <property type="entry name" value="GPROTEINBRPT"/>
</dbReference>
<feature type="repeat" description="WD" evidence="3">
    <location>
        <begin position="1212"/>
        <end position="1253"/>
    </location>
</feature>
<evidence type="ECO:0000313" key="5">
    <source>
        <dbReference type="EMBL" id="ETO21926.1"/>
    </source>
</evidence>
<dbReference type="Pfam" id="PF05729">
    <property type="entry name" value="NACHT"/>
    <property type="match status" value="1"/>
</dbReference>
<dbReference type="InterPro" id="IPR019775">
    <property type="entry name" value="WD40_repeat_CS"/>
</dbReference>
<keyword evidence="2" id="KW-0677">Repeat</keyword>
<feature type="repeat" description="WD" evidence="3">
    <location>
        <begin position="1254"/>
        <end position="1295"/>
    </location>
</feature>
<proteinExistence type="predicted"/>
<dbReference type="SUPFAM" id="SSF52540">
    <property type="entry name" value="P-loop containing nucleoside triphosphate hydrolases"/>
    <property type="match status" value="1"/>
</dbReference>
<feature type="repeat" description="WD" evidence="3">
    <location>
        <begin position="1464"/>
        <end position="1505"/>
    </location>
</feature>
<keyword evidence="1 3" id="KW-0853">WD repeat</keyword>
<dbReference type="GO" id="GO:0035097">
    <property type="term" value="C:histone methyltransferase complex"/>
    <property type="evidence" value="ECO:0007669"/>
    <property type="project" value="UniProtKB-ARBA"/>
</dbReference>
<dbReference type="Pfam" id="PF00805">
    <property type="entry name" value="Pentapeptide"/>
    <property type="match status" value="1"/>
</dbReference>
<gene>
    <name evidence="5" type="ORF">RFI_15279</name>
</gene>
<dbReference type="Gene3D" id="2.130.10.10">
    <property type="entry name" value="YVTN repeat-like/Quinoprotein amine dehydrogenase"/>
    <property type="match status" value="6"/>
</dbReference>
<dbReference type="InterPro" id="IPR036322">
    <property type="entry name" value="WD40_repeat_dom_sf"/>
</dbReference>
<evidence type="ECO:0000256" key="3">
    <source>
        <dbReference type="PROSITE-ProRule" id="PRU00221"/>
    </source>
</evidence>
<evidence type="ECO:0000259" key="4">
    <source>
        <dbReference type="Pfam" id="PF05729"/>
    </source>
</evidence>
<dbReference type="InterPro" id="IPR007111">
    <property type="entry name" value="NACHT_NTPase"/>
</dbReference>
<dbReference type="PROSITE" id="PS00678">
    <property type="entry name" value="WD_REPEATS_1"/>
    <property type="match status" value="12"/>
</dbReference>
<organism evidence="5 6">
    <name type="scientific">Reticulomyxa filosa</name>
    <dbReference type="NCBI Taxonomy" id="46433"/>
    <lineage>
        <taxon>Eukaryota</taxon>
        <taxon>Sar</taxon>
        <taxon>Rhizaria</taxon>
        <taxon>Retaria</taxon>
        <taxon>Foraminifera</taxon>
        <taxon>Monothalamids</taxon>
        <taxon>Reticulomyxidae</taxon>
        <taxon>Reticulomyxa</taxon>
    </lineage>
</organism>
<reference evidence="5 6" key="1">
    <citation type="journal article" date="2013" name="Curr. Biol.">
        <title>The Genome of the Foraminiferan Reticulomyxa filosa.</title>
        <authorList>
            <person name="Glockner G."/>
            <person name="Hulsmann N."/>
            <person name="Schleicher M."/>
            <person name="Noegel A.A."/>
            <person name="Eichinger L."/>
            <person name="Gallinger C."/>
            <person name="Pawlowski J."/>
            <person name="Sierra R."/>
            <person name="Euteneuer U."/>
            <person name="Pillet L."/>
            <person name="Moustafa A."/>
            <person name="Platzer M."/>
            <person name="Groth M."/>
            <person name="Szafranski K."/>
            <person name="Schliwa M."/>
        </authorList>
    </citation>
    <scope>NUCLEOTIDE SEQUENCE [LARGE SCALE GENOMIC DNA]</scope>
</reference>
<feature type="repeat" description="WD" evidence="3">
    <location>
        <begin position="1086"/>
        <end position="1127"/>
    </location>
</feature>
<feature type="repeat" description="WD" evidence="3">
    <location>
        <begin position="1170"/>
        <end position="1211"/>
    </location>
</feature>
<dbReference type="CDD" id="cd00200">
    <property type="entry name" value="WD40"/>
    <property type="match status" value="3"/>
</dbReference>
<dbReference type="InterPro" id="IPR027417">
    <property type="entry name" value="P-loop_NTPase"/>
</dbReference>
<evidence type="ECO:0000256" key="1">
    <source>
        <dbReference type="ARBA" id="ARBA00022574"/>
    </source>
</evidence>
<accession>X6N7D8</accession>
<name>X6N7D8_RETFI</name>
<keyword evidence="6" id="KW-1185">Reference proteome</keyword>
<dbReference type="OrthoDB" id="538223at2759"/>
<feature type="repeat" description="WD" evidence="3">
    <location>
        <begin position="1506"/>
        <end position="1547"/>
    </location>
</feature>
<feature type="repeat" description="WD" evidence="3">
    <location>
        <begin position="1296"/>
        <end position="1337"/>
    </location>
</feature>
<dbReference type="PANTHER" id="PTHR19879:SF9">
    <property type="entry name" value="TRANSCRIPTION INITIATION FACTOR TFIID SUBUNIT 5"/>
    <property type="match status" value="1"/>
</dbReference>